<dbReference type="RefSeq" id="YP_007378921.1">
    <property type="nucleotide sequence ID" value="NC_020158.1"/>
</dbReference>
<evidence type="ECO:0000313" key="2">
    <source>
        <dbReference type="Proteomes" id="UP000011137"/>
    </source>
</evidence>
<name>L7TH46_9CAUD</name>
<evidence type="ECO:0000313" key="1">
    <source>
        <dbReference type="EMBL" id="AGC34544.1"/>
    </source>
</evidence>
<keyword evidence="2" id="KW-1185">Reference proteome</keyword>
<organism evidence="1 2">
    <name type="scientific">Haloarcula vallismortis tailed virus 1</name>
    <dbReference type="NCBI Taxonomy" id="1262528"/>
    <lineage>
        <taxon>Viruses</taxon>
        <taxon>Duplodnaviria</taxon>
        <taxon>Heunggongvirae</taxon>
        <taxon>Uroviricota</taxon>
        <taxon>Caudoviricetes</taxon>
        <taxon>Thumleimavirales</taxon>
        <taxon>Druskaviridae</taxon>
        <taxon>Tredecimvirus</taxon>
        <taxon>Tredecimvirus thailandense</taxon>
        <taxon>Tredecimvirus HVTV1</taxon>
    </lineage>
</organism>
<dbReference type="EMBL" id="KC117377">
    <property type="protein sequence ID" value="AGC34544.1"/>
    <property type="molecule type" value="Genomic_DNA"/>
</dbReference>
<dbReference type="Proteomes" id="UP000011137">
    <property type="component" value="Segment"/>
</dbReference>
<accession>L7TH46</accession>
<sequence>MVVGVVSVGRFSSAKVYTHPFVLEVWAYILPGKELLRHRVSSSEKVRTKSYYRERTRLACV</sequence>
<protein>
    <submittedName>
        <fullName evidence="1">Uncharacterized protein</fullName>
    </submittedName>
</protein>
<gene>
    <name evidence="1" type="primary">15</name>
    <name evidence="1" type="ORF">HVTV1_15</name>
</gene>
<proteinExistence type="predicted"/>
<dbReference type="KEGG" id="vg:14477257"/>
<dbReference type="GeneID" id="14477257"/>
<reference evidence="1 2" key="1">
    <citation type="journal article" date="2013" name="J. Virol.">
        <title>Insights into head-tailed viruses infecting extremely halophilic archaea.</title>
        <authorList>
            <person name="Pietila M.K."/>
            <person name="Laurinmaki P."/>
            <person name="Russell D.A."/>
            <person name="Ko C.C."/>
            <person name="Jacobs-Sera D."/>
            <person name="Butcher S.J."/>
            <person name="Bamford D.H."/>
            <person name="Hendrix R.W."/>
        </authorList>
    </citation>
    <scope>NUCLEOTIDE SEQUENCE [LARGE SCALE GENOMIC DNA]</scope>
</reference>